<name>A0ABS2WN63_9BACL</name>
<dbReference type="EMBL" id="JAFHAP010000019">
    <property type="protein sequence ID" value="MBN2910959.1"/>
    <property type="molecule type" value="Genomic_DNA"/>
</dbReference>
<feature type="region of interest" description="Disordered" evidence="1">
    <location>
        <begin position="129"/>
        <end position="163"/>
    </location>
</feature>
<keyword evidence="2" id="KW-0732">Signal</keyword>
<evidence type="ECO:0000313" key="4">
    <source>
        <dbReference type="Proteomes" id="UP001177120"/>
    </source>
</evidence>
<comment type="caution">
    <text evidence="3">The sequence shown here is derived from an EMBL/GenBank/DDBJ whole genome shotgun (WGS) entry which is preliminary data.</text>
</comment>
<keyword evidence="4" id="KW-1185">Reference proteome</keyword>
<feature type="signal peptide" evidence="2">
    <location>
        <begin position="1"/>
        <end position="19"/>
    </location>
</feature>
<dbReference type="RefSeq" id="WP_205497358.1">
    <property type="nucleotide sequence ID" value="NZ_JAFHAP010000019.1"/>
</dbReference>
<gene>
    <name evidence="3" type="ORF">JQC72_15810</name>
</gene>
<organism evidence="3 4">
    <name type="scientific">Polycladomyces zharkentensis</name>
    <dbReference type="NCBI Taxonomy" id="2807616"/>
    <lineage>
        <taxon>Bacteria</taxon>
        <taxon>Bacillati</taxon>
        <taxon>Bacillota</taxon>
        <taxon>Bacilli</taxon>
        <taxon>Bacillales</taxon>
        <taxon>Thermoactinomycetaceae</taxon>
        <taxon>Polycladomyces</taxon>
    </lineage>
</organism>
<evidence type="ECO:0000313" key="3">
    <source>
        <dbReference type="EMBL" id="MBN2910959.1"/>
    </source>
</evidence>
<feature type="compositionally biased region" description="Polar residues" evidence="1">
    <location>
        <begin position="144"/>
        <end position="157"/>
    </location>
</feature>
<evidence type="ECO:0000256" key="1">
    <source>
        <dbReference type="SAM" id="MobiDB-lite"/>
    </source>
</evidence>
<reference evidence="3" key="1">
    <citation type="journal article" date="2024" name="Int. J. Syst. Evol. Microbiol.">
        <title>Polycladomyces zharkentensis sp. nov., a novel thermophilic cellulose- and starch-degrading member of the Bacillota from a geothermal aquifer in Kazakhstan.</title>
        <authorList>
            <person name="Mashzhan A."/>
            <person name="Kistaubayeva A."/>
            <person name="Javier-Lopez R."/>
            <person name="Bissenova U."/>
            <person name="Bissenbay A."/>
            <person name="Birkeland N.K."/>
        </authorList>
    </citation>
    <scope>NUCLEOTIDE SEQUENCE</scope>
    <source>
        <strain evidence="3">ZKZ2T</strain>
    </source>
</reference>
<protein>
    <submittedName>
        <fullName evidence="3">Uncharacterized protein</fullName>
    </submittedName>
</protein>
<evidence type="ECO:0000256" key="2">
    <source>
        <dbReference type="SAM" id="SignalP"/>
    </source>
</evidence>
<proteinExistence type="predicted"/>
<dbReference type="Proteomes" id="UP001177120">
    <property type="component" value="Unassembled WGS sequence"/>
</dbReference>
<sequence>MANSMVRMMIRALASFFLASCARSYKTPISFLLSVAYHQMYEVGLSIMCFLPQLARPYFNGDPSTFPSKRPEPFPSYPLPFHYFADIMPNPTTGVEWYESQSIEAVDRFDEPTTISTFDRSTKRRIKPVREVGSTDPPEKWIQQDDSTNGEQSQSNKMAGRVKKKRMAHRIPYRAVGQGALPSAIPFHSIFVAGLRYYRKN</sequence>
<feature type="chain" id="PRO_5046426863" evidence="2">
    <location>
        <begin position="20"/>
        <end position="201"/>
    </location>
</feature>
<accession>A0ABS2WN63</accession>